<comment type="similarity">
    <text evidence="1">Belongs to the phD/YefM antitoxin family.</text>
</comment>
<gene>
    <name evidence="2" type="ORF">S03H2_07151</name>
</gene>
<evidence type="ECO:0000313" key="2">
    <source>
        <dbReference type="EMBL" id="GAH21944.1"/>
    </source>
</evidence>
<reference evidence="2" key="1">
    <citation type="journal article" date="2014" name="Front. Microbiol.">
        <title>High frequency of phylogenetically diverse reductive dehalogenase-homologous genes in deep subseafloor sedimentary metagenomes.</title>
        <authorList>
            <person name="Kawai M."/>
            <person name="Futagami T."/>
            <person name="Toyoda A."/>
            <person name="Takaki Y."/>
            <person name="Nishi S."/>
            <person name="Hori S."/>
            <person name="Arai W."/>
            <person name="Tsubouchi T."/>
            <person name="Morono Y."/>
            <person name="Uchiyama I."/>
            <person name="Ito T."/>
            <person name="Fujiyama A."/>
            <person name="Inagaki F."/>
            <person name="Takami H."/>
        </authorList>
    </citation>
    <scope>NUCLEOTIDE SEQUENCE</scope>
    <source>
        <strain evidence="2">Expedition CK06-06</strain>
    </source>
</reference>
<name>X1EXP9_9ZZZZ</name>
<evidence type="ECO:0000256" key="1">
    <source>
        <dbReference type="ARBA" id="ARBA00009981"/>
    </source>
</evidence>
<accession>X1EXP9</accession>
<protein>
    <recommendedName>
        <fullName evidence="3">Prevent-host-death protein</fullName>
    </recommendedName>
</protein>
<dbReference type="SUPFAM" id="SSF143120">
    <property type="entry name" value="YefM-like"/>
    <property type="match status" value="1"/>
</dbReference>
<sequence length="95" mass="11054">MKFISVRDFRIRPGDVWKQLKVDKDIIITSNGKPIAILYPVEQDNLESSLITLRRARALLAMEDIQKEAVNKGLDKTTEEEIEKEIKAMRLERSR</sequence>
<comment type="caution">
    <text evidence="2">The sequence shown here is derived from an EMBL/GenBank/DDBJ whole genome shotgun (WGS) entry which is preliminary data.</text>
</comment>
<dbReference type="EMBL" id="BARU01003250">
    <property type="protein sequence ID" value="GAH21944.1"/>
    <property type="molecule type" value="Genomic_DNA"/>
</dbReference>
<evidence type="ECO:0008006" key="3">
    <source>
        <dbReference type="Google" id="ProtNLM"/>
    </source>
</evidence>
<dbReference type="InterPro" id="IPR036165">
    <property type="entry name" value="YefM-like_sf"/>
</dbReference>
<dbReference type="AlphaFoldDB" id="X1EXP9"/>
<proteinExistence type="inferred from homology"/>
<organism evidence="2">
    <name type="scientific">marine sediment metagenome</name>
    <dbReference type="NCBI Taxonomy" id="412755"/>
    <lineage>
        <taxon>unclassified sequences</taxon>
        <taxon>metagenomes</taxon>
        <taxon>ecological metagenomes</taxon>
    </lineage>
</organism>
<dbReference type="NCBIfam" id="TIGR01552">
    <property type="entry name" value="phd_fam"/>
    <property type="match status" value="1"/>
</dbReference>